<evidence type="ECO:0000256" key="1">
    <source>
        <dbReference type="SAM" id="Phobius"/>
    </source>
</evidence>
<feature type="transmembrane region" description="Helical" evidence="1">
    <location>
        <begin position="100"/>
        <end position="119"/>
    </location>
</feature>
<accession>A0ABW1XFC3</accession>
<keyword evidence="1" id="KW-0472">Membrane</keyword>
<feature type="transmembrane region" description="Helical" evidence="1">
    <location>
        <begin position="12"/>
        <end position="34"/>
    </location>
</feature>
<dbReference type="InterPro" id="IPR004891">
    <property type="entry name" value="Mercury-R_MerC"/>
</dbReference>
<evidence type="ECO:0000313" key="3">
    <source>
        <dbReference type="Proteomes" id="UP001596364"/>
    </source>
</evidence>
<protein>
    <submittedName>
        <fullName evidence="2">MerC domain-containing protein</fullName>
    </submittedName>
</protein>
<keyword evidence="3" id="KW-1185">Reference proteome</keyword>
<sequence>MSISKNGLLDRFGIWISSLCALHCLLLPVLLPILPLIGASIFAEVWFERTILTLSLLVGSWALISGYSRFHRQAYPLGLLLAGGLIYWNKDMFGESMEPFTIAVGALLLITAHVSNLRLCNRCQDCEE</sequence>
<keyword evidence="1" id="KW-1133">Transmembrane helix</keyword>
<feature type="transmembrane region" description="Helical" evidence="1">
    <location>
        <begin position="46"/>
        <end position="64"/>
    </location>
</feature>
<organism evidence="2 3">
    <name type="scientific">Pseudobowmanella zhangzhouensis</name>
    <dbReference type="NCBI Taxonomy" id="1537679"/>
    <lineage>
        <taxon>Bacteria</taxon>
        <taxon>Pseudomonadati</taxon>
        <taxon>Pseudomonadota</taxon>
        <taxon>Gammaproteobacteria</taxon>
        <taxon>Alteromonadales</taxon>
        <taxon>Alteromonadaceae</taxon>
    </lineage>
</organism>
<evidence type="ECO:0000313" key="2">
    <source>
        <dbReference type="EMBL" id="MFC6438748.1"/>
    </source>
</evidence>
<dbReference type="EMBL" id="JBHSUS010000001">
    <property type="protein sequence ID" value="MFC6438748.1"/>
    <property type="molecule type" value="Genomic_DNA"/>
</dbReference>
<dbReference type="RefSeq" id="WP_131259369.1">
    <property type="nucleotide sequence ID" value="NZ_JBHSUS010000001.1"/>
</dbReference>
<name>A0ABW1XFC3_9ALTE</name>
<dbReference type="Pfam" id="PF03203">
    <property type="entry name" value="MerC"/>
    <property type="match status" value="1"/>
</dbReference>
<comment type="caution">
    <text evidence="2">The sequence shown here is derived from an EMBL/GenBank/DDBJ whole genome shotgun (WGS) entry which is preliminary data.</text>
</comment>
<dbReference type="Proteomes" id="UP001596364">
    <property type="component" value="Unassembled WGS sequence"/>
</dbReference>
<feature type="transmembrane region" description="Helical" evidence="1">
    <location>
        <begin position="70"/>
        <end position="88"/>
    </location>
</feature>
<gene>
    <name evidence="2" type="ORF">ACFP85_01050</name>
</gene>
<keyword evidence="1" id="KW-0812">Transmembrane</keyword>
<proteinExistence type="predicted"/>
<reference evidence="3" key="1">
    <citation type="journal article" date="2019" name="Int. J. Syst. Evol. Microbiol.">
        <title>The Global Catalogue of Microorganisms (GCM) 10K type strain sequencing project: providing services to taxonomists for standard genome sequencing and annotation.</title>
        <authorList>
            <consortium name="The Broad Institute Genomics Platform"/>
            <consortium name="The Broad Institute Genome Sequencing Center for Infectious Disease"/>
            <person name="Wu L."/>
            <person name="Ma J."/>
        </authorList>
    </citation>
    <scope>NUCLEOTIDE SEQUENCE [LARGE SCALE GENOMIC DNA]</scope>
    <source>
        <strain evidence="3">CGMCC 1.16031</strain>
    </source>
</reference>